<feature type="signal peptide" evidence="3">
    <location>
        <begin position="1"/>
        <end position="19"/>
    </location>
</feature>
<dbReference type="InterPro" id="IPR001124">
    <property type="entry name" value="Lipid-bd_serum_glycop_C"/>
</dbReference>
<comment type="similarity">
    <text evidence="1">Belongs to the BPI/LBP/Plunc superfamily. BPI/LBP family.</text>
</comment>
<feature type="chain" id="PRO_5046538384" evidence="3">
    <location>
        <begin position="20"/>
        <end position="472"/>
    </location>
</feature>
<reference evidence="5" key="1">
    <citation type="submission" date="2022-08" db="EMBL/GenBank/DDBJ databases">
        <title>Novel sulfate-reducing endosymbionts in the free-living metamonad Anaeramoeba.</title>
        <authorList>
            <person name="Jerlstrom-Hultqvist J."/>
            <person name="Cepicka I."/>
            <person name="Gallot-Lavallee L."/>
            <person name="Salas-Leiva D."/>
            <person name="Curtis B.A."/>
            <person name="Zahonova K."/>
            <person name="Pipaliya S."/>
            <person name="Dacks J."/>
            <person name="Roger A.J."/>
        </authorList>
    </citation>
    <scope>NUCLEOTIDE SEQUENCE</scope>
    <source>
        <strain evidence="5">Schooner1</strain>
    </source>
</reference>
<keyword evidence="3" id="KW-0732">Signal</keyword>
<sequence length="472" mass="52773">MKKTATLLLLFLFCINCFSLPQAGMKTFFTSAGIKQIQAIVNPLLIKEVETFNIPPVTIDQDGLKLTLSNIKITDLTFQDETFQLKPSNKIGIHISDLSCKCTMDWKYTFGLIHDNGWVDEDVGDVTLDLDLVLGNDGKGHAVIQADSSSCSIGSLDIHLHGGASWLYNIMVSIFKGPLKSTIQNEIGSQFKDQINQLAPKFLLEVPIEYSLPHDSVLNYEMLSQDVTDTWIELTNNAEFYWNKKKQESPTPHHALPDQPWSQDLQIEMYLDEFAVNSAGHVFTENGFLDFTFTDADVPANFPFHLNTTYFKALIPSLGEKWPAHLMTAQIYPSEYPKVSIDPTNEATANAPMNLNISVIVDQKPVLAFTMGLDINANLFVKMVKENVTAEINTLKITLSYKWTQIKLPDITNLQPLIDFIAKSVITPYANKILQKGFPTPILYGVSLVNTEIGFGDGYLRIGTDFTFNGNI</sequence>
<gene>
    <name evidence="5" type="ORF">M0813_21619</name>
</gene>
<dbReference type="SMART" id="SM00329">
    <property type="entry name" value="BPI2"/>
    <property type="match status" value="1"/>
</dbReference>
<evidence type="ECO:0000259" key="4">
    <source>
        <dbReference type="SMART" id="SM00329"/>
    </source>
</evidence>
<evidence type="ECO:0000313" key="5">
    <source>
        <dbReference type="EMBL" id="KAJ6243831.1"/>
    </source>
</evidence>
<dbReference type="Pfam" id="PF02886">
    <property type="entry name" value="LBP_BPI_CETP_C"/>
    <property type="match status" value="1"/>
</dbReference>
<dbReference type="InterPro" id="IPR017943">
    <property type="entry name" value="Bactericidal_perm-incr_a/b_dom"/>
</dbReference>
<dbReference type="Gene3D" id="3.15.10.10">
    <property type="entry name" value="Bactericidal permeability-increasing protein, domain 1"/>
    <property type="match status" value="1"/>
</dbReference>
<dbReference type="Pfam" id="PF01273">
    <property type="entry name" value="LBP_BPI_CETP"/>
    <property type="match status" value="1"/>
</dbReference>
<evidence type="ECO:0000256" key="3">
    <source>
        <dbReference type="SAM" id="SignalP"/>
    </source>
</evidence>
<organism evidence="5 6">
    <name type="scientific">Anaeramoeba flamelloides</name>
    <dbReference type="NCBI Taxonomy" id="1746091"/>
    <lineage>
        <taxon>Eukaryota</taxon>
        <taxon>Metamonada</taxon>
        <taxon>Anaeramoebidae</taxon>
        <taxon>Anaeramoeba</taxon>
    </lineage>
</organism>
<dbReference type="InterPro" id="IPR017942">
    <property type="entry name" value="Lipid-bd_serum_glycop_N"/>
</dbReference>
<dbReference type="PANTHER" id="PTHR10504">
    <property type="entry name" value="BACTERICIDAL PERMEABILITY-INCREASING BPI PROTEIN-RELATED"/>
    <property type="match status" value="1"/>
</dbReference>
<dbReference type="SUPFAM" id="SSF55394">
    <property type="entry name" value="Bactericidal permeability-increasing protein, BPI"/>
    <property type="match status" value="2"/>
</dbReference>
<name>A0ABQ8YGV8_9EUKA</name>
<protein>
    <submittedName>
        <fullName evidence="5">Bactericidal permeability-increasing bpi protein-related</fullName>
    </submittedName>
</protein>
<accession>A0ABQ8YGV8</accession>
<dbReference type="InterPro" id="IPR032942">
    <property type="entry name" value="BPI/LBP/Plunc"/>
</dbReference>
<evidence type="ECO:0000313" key="6">
    <source>
        <dbReference type="Proteomes" id="UP001150062"/>
    </source>
</evidence>
<evidence type="ECO:0000256" key="1">
    <source>
        <dbReference type="ARBA" id="ARBA00007292"/>
    </source>
</evidence>
<dbReference type="Proteomes" id="UP001150062">
    <property type="component" value="Unassembled WGS sequence"/>
</dbReference>
<dbReference type="PANTHER" id="PTHR10504:SF131">
    <property type="entry name" value="BPI2 DOMAIN-CONTAINING PROTEIN"/>
    <property type="match status" value="1"/>
</dbReference>
<feature type="domain" description="Lipid-binding serum glycoprotein C-terminal" evidence="4">
    <location>
        <begin position="261"/>
        <end position="464"/>
    </location>
</feature>
<evidence type="ECO:0000256" key="2">
    <source>
        <dbReference type="ARBA" id="ARBA00023157"/>
    </source>
</evidence>
<comment type="caution">
    <text evidence="5">The sequence shown here is derived from an EMBL/GenBank/DDBJ whole genome shotgun (WGS) entry which is preliminary data.</text>
</comment>
<dbReference type="EMBL" id="JAOAOG010000167">
    <property type="protein sequence ID" value="KAJ6243831.1"/>
    <property type="molecule type" value="Genomic_DNA"/>
</dbReference>
<keyword evidence="2" id="KW-1015">Disulfide bond</keyword>
<proteinExistence type="inferred from homology"/>
<dbReference type="Gene3D" id="3.15.20.10">
    <property type="entry name" value="Bactericidal permeability-increasing protein, domain 2"/>
    <property type="match status" value="1"/>
</dbReference>
<keyword evidence="6" id="KW-1185">Reference proteome</keyword>